<evidence type="ECO:0000313" key="4">
    <source>
        <dbReference type="Proteomes" id="UP000319257"/>
    </source>
</evidence>
<dbReference type="GeneID" id="41977403"/>
<evidence type="ECO:0000256" key="2">
    <source>
        <dbReference type="SAM" id="MobiDB-lite"/>
    </source>
</evidence>
<dbReference type="RefSeq" id="XP_030990328.1">
    <property type="nucleotide sequence ID" value="XM_031144975.1"/>
</dbReference>
<gene>
    <name evidence="3" type="ORF">E0L32_009956</name>
</gene>
<feature type="region of interest" description="Disordered" evidence="2">
    <location>
        <begin position="239"/>
        <end position="258"/>
    </location>
</feature>
<evidence type="ECO:0000313" key="3">
    <source>
        <dbReference type="EMBL" id="TPX08617.1"/>
    </source>
</evidence>
<sequence length="914" mass="99891">MEPQNPQLFGSFLGSTAATSASAPSTTTTASSAATGNDSANPFQAFSNQSMEHTNPFKDTTSDFMSKFKEDMSKLKDKFNEDMSKFKEDMNLFKENANFLKNDSTGARDSQPTQKAIGMWENSMLELRYQSFPCRGWPHSEAQRIYLATLGFRRCADGVECSGCSAILQCNKLDEVLDSENTPWKEFHGPDCQFLSGKTICGICKELNGVSASLARRHVFSAHLEPRLVGNSHELSQLSSKPLSQVSPAPAPAPARPQHTPQLINILAAPLPPMSQQPFGQSAVSSPQKNLSLSKVVTVVSIEPSSHVLAVASFDAADKTLAITEMTDFSHVTPILTALEVFTRMTRMETQPTDTTTAKDESLPLPKKNSRIVTMMTRSEFDTLRMWAAAVQGGGEVIERFFPRFPDPEVLHRNSGTRLGWISNSPLLPKVILREASPHRDNTKTPAVSPAVAHCVCRDITAPPLMRRLILKSDHMASGEEKEVASLGPRAAPAWCASCVSRLAAAWDGNRNKAPTAGFRCEETEGAYCLYLFHYHILTMFGGSGIRCVACAAGNRSCVRLPLSVIPDLETAIAAADAVYAIETKAKQVIGEEHSRLTLVLDRAIRAAQSSLREARKKGEAPAPRPAQSLAAKIAPRTVEPRECSEPQHLVPAQSTVTPLGERSIQNSEVKLSFEQRYHSFGQSPASQTRRLFLALRGYHRNAQAVIACVKCCKVVPGQEDSPFGRALHVSGLHEYGCQFAQALSCKPCGIQMESTDIWKNHVVQAHVGPLLKLSGNNHEYEQLIVRGRNIYFIDAQPQSELAQTQAMLVASIEPSDHVLVTASYSSSSKLLNVRCVDDPDTMGELPVLTGLQMFTRVTSPESTATSQPQSGGSSQFPAIARESQNNRTVEALMTRAEYSALRTWVDAFKGVWT</sequence>
<name>A0A507AMX0_9PEZI</name>
<dbReference type="AlphaFoldDB" id="A0A507AMX0"/>
<keyword evidence="1" id="KW-0175">Coiled coil</keyword>
<dbReference type="InterPro" id="IPR001370">
    <property type="entry name" value="BIR_rpt"/>
</dbReference>
<feature type="region of interest" description="Disordered" evidence="2">
    <location>
        <begin position="1"/>
        <end position="45"/>
    </location>
</feature>
<feature type="compositionally biased region" description="Polar residues" evidence="2">
    <location>
        <begin position="36"/>
        <end position="45"/>
    </location>
</feature>
<protein>
    <submittedName>
        <fullName evidence="3">Uncharacterized protein</fullName>
    </submittedName>
</protein>
<dbReference type="Proteomes" id="UP000319257">
    <property type="component" value="Unassembled WGS sequence"/>
</dbReference>
<feature type="region of interest" description="Disordered" evidence="2">
    <location>
        <begin position="612"/>
        <end position="631"/>
    </location>
</feature>
<accession>A0A507AMX0</accession>
<dbReference type="SUPFAM" id="SSF57924">
    <property type="entry name" value="Inhibitor of apoptosis (IAP) repeat"/>
    <property type="match status" value="1"/>
</dbReference>
<reference evidence="3 4" key="1">
    <citation type="submission" date="2019-06" db="EMBL/GenBank/DDBJ databases">
        <title>Draft genome sequence of the filamentous fungus Phialemoniopsis curvata isolated from diesel fuel.</title>
        <authorList>
            <person name="Varaljay V.A."/>
            <person name="Lyon W.J."/>
            <person name="Crouch A.L."/>
            <person name="Drake C.E."/>
            <person name="Hollomon J.M."/>
            <person name="Nadeau L.J."/>
            <person name="Nunn H.S."/>
            <person name="Stevenson B.S."/>
            <person name="Bojanowski C.L."/>
            <person name="Crookes-Goodson W.J."/>
        </authorList>
    </citation>
    <scope>NUCLEOTIDE SEQUENCE [LARGE SCALE GENOMIC DNA]</scope>
    <source>
        <strain evidence="3 4">D216</strain>
    </source>
</reference>
<feature type="compositionally biased region" description="Low complexity" evidence="2">
    <location>
        <begin position="15"/>
        <end position="35"/>
    </location>
</feature>
<proteinExistence type="predicted"/>
<evidence type="ECO:0000256" key="1">
    <source>
        <dbReference type="SAM" id="Coils"/>
    </source>
</evidence>
<organism evidence="3 4">
    <name type="scientific">Thyridium curvatum</name>
    <dbReference type="NCBI Taxonomy" id="1093900"/>
    <lineage>
        <taxon>Eukaryota</taxon>
        <taxon>Fungi</taxon>
        <taxon>Dikarya</taxon>
        <taxon>Ascomycota</taxon>
        <taxon>Pezizomycotina</taxon>
        <taxon>Sordariomycetes</taxon>
        <taxon>Sordariomycetidae</taxon>
        <taxon>Thyridiales</taxon>
        <taxon>Thyridiaceae</taxon>
        <taxon>Thyridium</taxon>
    </lineage>
</organism>
<dbReference type="PROSITE" id="PS50143">
    <property type="entry name" value="BIR_REPEAT_2"/>
    <property type="match status" value="1"/>
</dbReference>
<feature type="region of interest" description="Disordered" evidence="2">
    <location>
        <begin position="859"/>
        <end position="878"/>
    </location>
</feature>
<dbReference type="InParanoid" id="A0A507AMX0"/>
<keyword evidence="4" id="KW-1185">Reference proteome</keyword>
<feature type="coiled-coil region" evidence="1">
    <location>
        <begin position="76"/>
        <end position="103"/>
    </location>
</feature>
<comment type="caution">
    <text evidence="3">The sequence shown here is derived from an EMBL/GenBank/DDBJ whole genome shotgun (WGS) entry which is preliminary data.</text>
</comment>
<feature type="compositionally biased region" description="Low complexity" evidence="2">
    <location>
        <begin position="863"/>
        <end position="878"/>
    </location>
</feature>
<dbReference type="EMBL" id="SKBQ01000076">
    <property type="protein sequence ID" value="TPX08617.1"/>
    <property type="molecule type" value="Genomic_DNA"/>
</dbReference>